<name>A0ABZ2J273_9CHLR</name>
<dbReference type="PROSITE" id="PS00198">
    <property type="entry name" value="4FE4S_FER_1"/>
    <property type="match status" value="1"/>
</dbReference>
<sequence length="265" mass="30262">MVEVAVLVDITRCIGCRACQMSCKQWWRLEPSETSFSPTITNPPKRDEHTYLNVEYHEVIGDDGRLSWNFVHKRCFHCVDPVCVSVCPVAAMRKTPDGPVVWDEARCMGCRYCAQACPFRIPNYQFHSLWPEVSKCWFCWDRIAEGLQPACSKACPPKAIEFGEREAVLAEAHRRIEEFPEKYVDYVYGEKEAGGTSLFYISGVPFEQLGFNMAVPHEPLPELTWEFLSKIPFEAAAIIGSMTAIWYIRGRALQDLPEKDEAGHE</sequence>
<evidence type="ECO:0000256" key="3">
    <source>
        <dbReference type="ARBA" id="ARBA00022723"/>
    </source>
</evidence>
<evidence type="ECO:0000313" key="8">
    <source>
        <dbReference type="EMBL" id="WWX24982.1"/>
    </source>
</evidence>
<evidence type="ECO:0000256" key="5">
    <source>
        <dbReference type="ARBA" id="ARBA00023004"/>
    </source>
</evidence>
<dbReference type="PANTHER" id="PTHR43545:SF4">
    <property type="entry name" value="IRON-SULFUR PROTEIN"/>
    <property type="match status" value="1"/>
</dbReference>
<dbReference type="Pfam" id="PF13247">
    <property type="entry name" value="Fer4_11"/>
    <property type="match status" value="1"/>
</dbReference>
<dbReference type="InterPro" id="IPR017900">
    <property type="entry name" value="4Fe4S_Fe_S_CS"/>
</dbReference>
<evidence type="ECO:0000256" key="6">
    <source>
        <dbReference type="ARBA" id="ARBA00023014"/>
    </source>
</evidence>
<keyword evidence="5" id="KW-0408">Iron</keyword>
<evidence type="ECO:0000256" key="4">
    <source>
        <dbReference type="ARBA" id="ARBA00022737"/>
    </source>
</evidence>
<protein>
    <submittedName>
        <fullName evidence="8">4Fe-4S dicluster domain-containing protein</fullName>
    </submittedName>
</protein>
<evidence type="ECO:0000256" key="1">
    <source>
        <dbReference type="ARBA" id="ARBA00004196"/>
    </source>
</evidence>
<feature type="domain" description="4Fe-4S ferredoxin-type" evidence="7">
    <location>
        <begin position="98"/>
        <end position="127"/>
    </location>
</feature>
<dbReference type="EMBL" id="CP146612">
    <property type="protein sequence ID" value="WWX24982.1"/>
    <property type="molecule type" value="Genomic_DNA"/>
</dbReference>
<accession>A0ABZ2J273</accession>
<feature type="domain" description="4Fe-4S ferredoxin-type" evidence="7">
    <location>
        <begin position="4"/>
        <end position="32"/>
    </location>
</feature>
<dbReference type="CDD" id="cd10561">
    <property type="entry name" value="HybA_like"/>
    <property type="match status" value="1"/>
</dbReference>
<gene>
    <name evidence="8" type="ORF">V8247_06900</name>
</gene>
<feature type="domain" description="4Fe-4S ferredoxin-type" evidence="7">
    <location>
        <begin position="64"/>
        <end position="97"/>
    </location>
</feature>
<evidence type="ECO:0000256" key="2">
    <source>
        <dbReference type="ARBA" id="ARBA00022485"/>
    </source>
</evidence>
<evidence type="ECO:0000259" key="7">
    <source>
        <dbReference type="PROSITE" id="PS51379"/>
    </source>
</evidence>
<evidence type="ECO:0000313" key="9">
    <source>
        <dbReference type="Proteomes" id="UP001375370"/>
    </source>
</evidence>
<keyword evidence="6" id="KW-0411">Iron-sulfur</keyword>
<organism evidence="8 9">
    <name type="scientific">Candidatus Dehalogenimonas loeffleri</name>
    <dbReference type="NCBI Taxonomy" id="3127115"/>
    <lineage>
        <taxon>Bacteria</taxon>
        <taxon>Bacillati</taxon>
        <taxon>Chloroflexota</taxon>
        <taxon>Dehalococcoidia</taxon>
        <taxon>Dehalococcoidales</taxon>
        <taxon>Dehalococcoidaceae</taxon>
        <taxon>Dehalogenimonas</taxon>
    </lineage>
</organism>
<dbReference type="SUPFAM" id="SSF54862">
    <property type="entry name" value="4Fe-4S ferredoxins"/>
    <property type="match status" value="1"/>
</dbReference>
<keyword evidence="3" id="KW-0479">Metal-binding</keyword>
<dbReference type="Proteomes" id="UP001375370">
    <property type="component" value="Chromosome"/>
</dbReference>
<dbReference type="InterPro" id="IPR051555">
    <property type="entry name" value="FDH_Electron_Transfer_Unit"/>
</dbReference>
<proteinExistence type="predicted"/>
<dbReference type="RefSeq" id="WP_338737115.1">
    <property type="nucleotide sequence ID" value="NZ_CP146612.1"/>
</dbReference>
<dbReference type="Gene3D" id="3.30.70.20">
    <property type="match status" value="2"/>
</dbReference>
<keyword evidence="9" id="KW-1185">Reference proteome</keyword>
<dbReference type="InterPro" id="IPR017896">
    <property type="entry name" value="4Fe4S_Fe-S-bd"/>
</dbReference>
<keyword evidence="4" id="KW-0677">Repeat</keyword>
<comment type="subcellular location">
    <subcellularLocation>
        <location evidence="1">Cell envelope</location>
    </subcellularLocation>
</comment>
<reference evidence="8 9" key="1">
    <citation type="submission" date="2024-03" db="EMBL/GenBank/DDBJ databases">
        <title>A Dehalogenimonas Isolated from Estuarine Sediments Dihaloeliminates Chlorinated Alkanes.</title>
        <authorList>
            <person name="Yang Y."/>
            <person name="Wang H."/>
        </authorList>
    </citation>
    <scope>NUCLEOTIDE SEQUENCE [LARGE SCALE GENOMIC DNA]</scope>
    <source>
        <strain evidence="8 9">W</strain>
    </source>
</reference>
<dbReference type="PANTHER" id="PTHR43545">
    <property type="entry name" value="FORMATE DEHYDROGENASE, NITRATE-INDUCIBLE, IRON-SULFUR SUBUNIT"/>
    <property type="match status" value="1"/>
</dbReference>
<keyword evidence="2" id="KW-0004">4Fe-4S</keyword>
<dbReference type="PROSITE" id="PS51379">
    <property type="entry name" value="4FE4S_FER_2"/>
    <property type="match status" value="3"/>
</dbReference>